<organism evidence="2 3">
    <name type="scientific">Tritrichomonas musculus</name>
    <dbReference type="NCBI Taxonomy" id="1915356"/>
    <lineage>
        <taxon>Eukaryota</taxon>
        <taxon>Metamonada</taxon>
        <taxon>Parabasalia</taxon>
        <taxon>Tritrichomonadida</taxon>
        <taxon>Tritrichomonadidae</taxon>
        <taxon>Tritrichomonas</taxon>
    </lineage>
</organism>
<reference evidence="2 3" key="1">
    <citation type="submission" date="2024-04" db="EMBL/GenBank/DDBJ databases">
        <title>Tritrichomonas musculus Genome.</title>
        <authorList>
            <person name="Alves-Ferreira E."/>
            <person name="Grigg M."/>
            <person name="Lorenzi H."/>
            <person name="Galac M."/>
        </authorList>
    </citation>
    <scope>NUCLEOTIDE SEQUENCE [LARGE SCALE GENOMIC DNA]</scope>
    <source>
        <strain evidence="2 3">EAF2021</strain>
    </source>
</reference>
<proteinExistence type="predicted"/>
<name>A0ABR2L814_9EUKA</name>
<gene>
    <name evidence="2" type="ORF">M9Y10_001495</name>
</gene>
<evidence type="ECO:0000313" key="2">
    <source>
        <dbReference type="EMBL" id="KAK8899193.1"/>
    </source>
</evidence>
<feature type="region of interest" description="Disordered" evidence="1">
    <location>
        <begin position="1"/>
        <end position="28"/>
    </location>
</feature>
<dbReference type="Proteomes" id="UP001470230">
    <property type="component" value="Unassembled WGS sequence"/>
</dbReference>
<sequence>MSNNNNNRNRNNHRTRNNNNPNRQNNFTASINSNLRQSYDMLITNYPKDNYLMILDLLNESVRSNFGAYPTILNKKIDENEIIITVLNHIQYDALLQLSGSFVCNYPIWITKYHQNDKLDSQKQVFGLIFQRFSNNGIVELSGFADKFSKYGGDPSIVNFNNRDFVEFLLFRLGTESRDKRFWVSTLYLENNGIKTISPWVPFLHFLPNLKQIKITNNPIEYIDNPILPEYLQIFVEYNNNDSQVQTQYNGGNPNYNLPQPAQDNLGPPWIEGNYPPLQEPANFPTVQLQVEDDNIDNEWN</sequence>
<protein>
    <submittedName>
        <fullName evidence="2">Uncharacterized protein</fullName>
    </submittedName>
</protein>
<dbReference type="SUPFAM" id="SSF52058">
    <property type="entry name" value="L domain-like"/>
    <property type="match status" value="1"/>
</dbReference>
<evidence type="ECO:0000256" key="1">
    <source>
        <dbReference type="SAM" id="MobiDB-lite"/>
    </source>
</evidence>
<comment type="caution">
    <text evidence="2">The sequence shown here is derived from an EMBL/GenBank/DDBJ whole genome shotgun (WGS) entry which is preliminary data.</text>
</comment>
<accession>A0ABR2L814</accession>
<feature type="compositionally biased region" description="Low complexity" evidence="1">
    <location>
        <begin position="17"/>
        <end position="26"/>
    </location>
</feature>
<dbReference type="EMBL" id="JAPFFF010000001">
    <property type="protein sequence ID" value="KAK8899193.1"/>
    <property type="molecule type" value="Genomic_DNA"/>
</dbReference>
<evidence type="ECO:0000313" key="3">
    <source>
        <dbReference type="Proteomes" id="UP001470230"/>
    </source>
</evidence>
<keyword evidence="3" id="KW-1185">Reference proteome</keyword>